<evidence type="ECO:0000256" key="2">
    <source>
        <dbReference type="ARBA" id="ARBA00022737"/>
    </source>
</evidence>
<evidence type="ECO:0000256" key="4">
    <source>
        <dbReference type="SAM" id="Phobius"/>
    </source>
</evidence>
<feature type="repeat" description="WD" evidence="3">
    <location>
        <begin position="269"/>
        <end position="310"/>
    </location>
</feature>
<feature type="repeat" description="WD" evidence="3">
    <location>
        <begin position="395"/>
        <end position="436"/>
    </location>
</feature>
<keyword evidence="2" id="KW-0677">Repeat</keyword>
<dbReference type="EMBL" id="JMCB01000011">
    <property type="protein sequence ID" value="KFE66230.1"/>
    <property type="molecule type" value="Genomic_DNA"/>
</dbReference>
<dbReference type="Proteomes" id="UP000028725">
    <property type="component" value="Unassembled WGS sequence"/>
</dbReference>
<dbReference type="OrthoDB" id="9765809at2"/>
<reference evidence="7 8" key="1">
    <citation type="submission" date="2014-04" db="EMBL/GenBank/DDBJ databases">
        <title>Genome assembly of Hyalangium minutum DSM 14724.</title>
        <authorList>
            <person name="Sharma G."/>
            <person name="Subramanian S."/>
        </authorList>
    </citation>
    <scope>NUCLEOTIDE SEQUENCE [LARGE SCALE GENOMIC DNA]</scope>
    <source>
        <strain evidence="7 8">DSM 14724</strain>
    </source>
</reference>
<keyword evidence="8" id="KW-1185">Reference proteome</keyword>
<dbReference type="PROSITE" id="PS50082">
    <property type="entry name" value="WD_REPEATS_2"/>
    <property type="match status" value="12"/>
</dbReference>
<comment type="caution">
    <text evidence="7">The sequence shown here is derived from an EMBL/GenBank/DDBJ whole genome shotgun (WGS) entry which is preliminary data.</text>
</comment>
<dbReference type="PROSITE" id="PS00678">
    <property type="entry name" value="WD_REPEATS_1"/>
    <property type="match status" value="3"/>
</dbReference>
<dbReference type="PRINTS" id="PR00320">
    <property type="entry name" value="GPROTEINBRPT"/>
</dbReference>
<protein>
    <recommendedName>
        <fullName evidence="6">Novel STAND NTPase 1 domain-containing protein</fullName>
    </recommendedName>
</protein>
<dbReference type="InterPro" id="IPR027417">
    <property type="entry name" value="P-loop_NTPase"/>
</dbReference>
<dbReference type="PATRIC" id="fig|394096.3.peg.5636"/>
<feature type="repeat" description="WD" evidence="3">
    <location>
        <begin position="512"/>
        <end position="543"/>
    </location>
</feature>
<feature type="domain" description="Novel STAND NTPase 1" evidence="6">
    <location>
        <begin position="1121"/>
        <end position="1323"/>
    </location>
</feature>
<feature type="repeat" description="WD" evidence="3">
    <location>
        <begin position="353"/>
        <end position="394"/>
    </location>
</feature>
<accession>A0A085WEW7</accession>
<keyword evidence="4" id="KW-0472">Membrane</keyword>
<dbReference type="SUPFAM" id="SSF50978">
    <property type="entry name" value="WD40 repeat-like"/>
    <property type="match status" value="2"/>
</dbReference>
<feature type="chain" id="PRO_5001799478" description="Novel STAND NTPase 1 domain-containing protein" evidence="5">
    <location>
        <begin position="24"/>
        <end position="1464"/>
    </location>
</feature>
<dbReference type="PANTHER" id="PTHR19879">
    <property type="entry name" value="TRANSCRIPTION INITIATION FACTOR TFIID"/>
    <property type="match status" value="1"/>
</dbReference>
<dbReference type="InterPro" id="IPR020472">
    <property type="entry name" value="WD40_PAC1"/>
</dbReference>
<feature type="signal peptide" evidence="5">
    <location>
        <begin position="1"/>
        <end position="23"/>
    </location>
</feature>
<feature type="repeat" description="WD" evidence="3">
    <location>
        <begin position="177"/>
        <end position="208"/>
    </location>
</feature>
<evidence type="ECO:0000313" key="8">
    <source>
        <dbReference type="Proteomes" id="UP000028725"/>
    </source>
</evidence>
<feature type="repeat" description="WD" evidence="3">
    <location>
        <begin position="554"/>
        <end position="595"/>
    </location>
</feature>
<feature type="repeat" description="WD" evidence="3">
    <location>
        <begin position="311"/>
        <end position="352"/>
    </location>
</feature>
<sequence>MSVRRYALALCVAVVLVTSSAHADESEVLVPEGEPESILSEAHWSLMGNVSAVAFSPDGRLLASGGSDGLVRLWVVSTGRELRRLEGHTDAVSAVVFNQDGSTLASGGKDNTVRLWSVDTGRELHRLPGHSDLVRSLAFNPNGQFLASGSGDKTVRVWSVGNGTLQRTLNGPVDPVLSFTSKGKLLASSLRENTVRQWDVDTGQELPPSTSDAEASALRAVSRIVEVFPGGSPDVVSVYSPTEDVLASTANGNVIQVRDAASQRVLRELKGHTSPVETMAFSPDGRTLASGGGDNTVRVWDIATGYELRRMQGNLFPVWSVAFSPTGDALVSGGSDALVHVWDPATGLELNRLGAPGGPVRAVATSPDQRLLASGGDDGIISLWELKSGRQHLRLEGHTGPVYSVAFNAEGTQLVSGSADGTLRLWSTRTGKPLGAPVKEHEGPLRAVAFSPDGRTLASGGDDGSVVLYKLRSSREVYTEARPIGSNPDGSTLIGISPVLVEGQSVEPFRRVRYHRGPVRSLAFSRDGRFVASGGDDATVQLWGTQPNDQPRLLKGHAKGVWAVAFSPDQRFLASGGGDKQIVLWNVSTGQPVRALHGPIGWISSLAFSPGGHTLASGDDSGRILLWSLHQAPPLQGLLRGASQGWVSHLQGKSVLRSDDGGFLSHRLTDGALEAIAPARQGLPPRLSIVSAELRVPPGDFGEPGELILTVANAPDSGRAYWIQLEPVELPPGLMLFPASVPRLDAGTTVEIPVKLSYLRPDLAALPQAPQLRFKLTHAFGEETAFTSPLVLLSPELVLAKAPQLKDGTLTLTLRNTGSQSTGPLSVTGEFEWHGKQHTGPNQNINDLAPGEESSIAIPLSNEVLKLGQFDLALTVSYKKWPRTRSFIVPAVKIPIAYSLYIALALGALLLFGFVYYARVYRNPMVVHAARSPAALKHYPLAEMAAADQALRRAKRLDSTITAAGIPATRWQRALGGAKTPHDAATAFAEAIGGRLGASLGTNTWALSLPQLRLRFARDTAVVIIDGTRLESGDAERRMADVFQDGRGPSQVLVLDRTQAQNARQVLEGVPQVRCAVLSANRLRDLLLADEPVRLLETTISEQVSVSELSPYQVAGGVKMESFFFGREREVRAITDRSVRNFLVVGQRQMGKSSLLLAAFRRLQVRSDLDAHYVELADADLHRRLARERGQVPSDGSPLPPFVDVASGVPSRPRVWLIDEADDFISADAKAGYPLLQTMRALAEEGRAHFILAGFWDLYRAVVLDEKQPLRNFGEQLRLEPLDARSALALITDPMAALGLHWDTPSTTELLVEQAGRRANLIVLACKALVDSLPPDTHVLTRENLERALREDKDLRDQSRRWRGDHPLHRAVVRQALLLGKPTREEVRLALKARGADIRSSDFDEAMDHRELSYVLVPDGDGRLYCPVPLMQRYIESERSLEVGLTEDLEDLRRRGLAEVPRPA</sequence>
<dbReference type="SMART" id="SM00320">
    <property type="entry name" value="WD40"/>
    <property type="match status" value="13"/>
</dbReference>
<dbReference type="InterPro" id="IPR019775">
    <property type="entry name" value="WD40_repeat_CS"/>
</dbReference>
<dbReference type="InterPro" id="IPR036322">
    <property type="entry name" value="WD40_repeat_dom_sf"/>
</dbReference>
<feature type="repeat" description="WD" evidence="3">
    <location>
        <begin position="50"/>
        <end position="84"/>
    </location>
</feature>
<dbReference type="Pfam" id="PF00400">
    <property type="entry name" value="WD40"/>
    <property type="match status" value="11"/>
</dbReference>
<gene>
    <name evidence="7" type="ORF">DB31_1295</name>
</gene>
<dbReference type="Gene3D" id="2.130.10.10">
    <property type="entry name" value="YVTN repeat-like/Quinoprotein amine dehydrogenase"/>
    <property type="match status" value="5"/>
</dbReference>
<proteinExistence type="predicted"/>
<dbReference type="PANTHER" id="PTHR19879:SF9">
    <property type="entry name" value="TRANSCRIPTION INITIATION FACTOR TFIID SUBUNIT 5"/>
    <property type="match status" value="1"/>
</dbReference>
<dbReference type="InterPro" id="IPR001680">
    <property type="entry name" value="WD40_rpt"/>
</dbReference>
<keyword evidence="4" id="KW-1133">Transmembrane helix</keyword>
<dbReference type="InterPro" id="IPR049052">
    <property type="entry name" value="nSTAND1"/>
</dbReference>
<evidence type="ECO:0000256" key="5">
    <source>
        <dbReference type="SAM" id="SignalP"/>
    </source>
</evidence>
<feature type="repeat" description="WD" evidence="3">
    <location>
        <begin position="438"/>
        <end position="479"/>
    </location>
</feature>
<feature type="repeat" description="WD" evidence="3">
    <location>
        <begin position="85"/>
        <end position="126"/>
    </location>
</feature>
<name>A0A085WEW7_9BACT</name>
<keyword evidence="1 3" id="KW-0853">WD repeat</keyword>
<keyword evidence="5" id="KW-0732">Signal</keyword>
<keyword evidence="4" id="KW-0812">Transmembrane</keyword>
<feature type="repeat" description="WD" evidence="3">
    <location>
        <begin position="127"/>
        <end position="168"/>
    </location>
</feature>
<evidence type="ECO:0000259" key="6">
    <source>
        <dbReference type="Pfam" id="PF20703"/>
    </source>
</evidence>
<evidence type="ECO:0000256" key="1">
    <source>
        <dbReference type="ARBA" id="ARBA00022574"/>
    </source>
</evidence>
<organism evidence="7 8">
    <name type="scientific">Hyalangium minutum</name>
    <dbReference type="NCBI Taxonomy" id="394096"/>
    <lineage>
        <taxon>Bacteria</taxon>
        <taxon>Pseudomonadati</taxon>
        <taxon>Myxococcota</taxon>
        <taxon>Myxococcia</taxon>
        <taxon>Myxococcales</taxon>
        <taxon>Cystobacterineae</taxon>
        <taxon>Archangiaceae</taxon>
        <taxon>Hyalangium</taxon>
    </lineage>
</organism>
<dbReference type="STRING" id="394096.DB31_1295"/>
<dbReference type="CDD" id="cd00200">
    <property type="entry name" value="WD40"/>
    <property type="match status" value="2"/>
</dbReference>
<feature type="repeat" description="WD" evidence="3">
    <location>
        <begin position="596"/>
        <end position="637"/>
    </location>
</feature>
<evidence type="ECO:0000313" key="7">
    <source>
        <dbReference type="EMBL" id="KFE66230.1"/>
    </source>
</evidence>
<evidence type="ECO:0000256" key="3">
    <source>
        <dbReference type="PROSITE-ProRule" id="PRU00221"/>
    </source>
</evidence>
<feature type="transmembrane region" description="Helical" evidence="4">
    <location>
        <begin position="896"/>
        <end position="918"/>
    </location>
</feature>
<dbReference type="InterPro" id="IPR015943">
    <property type="entry name" value="WD40/YVTN_repeat-like_dom_sf"/>
</dbReference>
<dbReference type="Gene3D" id="3.40.50.300">
    <property type="entry name" value="P-loop containing nucleotide triphosphate hydrolases"/>
    <property type="match status" value="1"/>
</dbReference>
<dbReference type="Pfam" id="PF20703">
    <property type="entry name" value="nSTAND1"/>
    <property type="match status" value="1"/>
</dbReference>
<dbReference type="PROSITE" id="PS50294">
    <property type="entry name" value="WD_REPEATS_REGION"/>
    <property type="match status" value="10"/>
</dbReference>
<dbReference type="SUPFAM" id="SSF52540">
    <property type="entry name" value="P-loop containing nucleoside triphosphate hydrolases"/>
    <property type="match status" value="1"/>
</dbReference>